<evidence type="ECO:0000256" key="8">
    <source>
        <dbReference type="ARBA" id="ARBA00022741"/>
    </source>
</evidence>
<feature type="transmembrane region" description="Helical" evidence="14">
    <location>
        <begin position="12"/>
        <end position="34"/>
    </location>
</feature>
<dbReference type="PROSITE" id="PS50109">
    <property type="entry name" value="HIS_KIN"/>
    <property type="match status" value="1"/>
</dbReference>
<dbReference type="EMBL" id="QGGL01000006">
    <property type="protein sequence ID" value="PWK13763.1"/>
    <property type="molecule type" value="Genomic_DNA"/>
</dbReference>
<dbReference type="Pfam" id="PF02518">
    <property type="entry name" value="HATPase_c"/>
    <property type="match status" value="1"/>
</dbReference>
<dbReference type="AlphaFoldDB" id="A0A316DC06"/>
<proteinExistence type="predicted"/>
<organism evidence="17 18">
    <name type="scientific">Tumebacillus permanentifrigoris</name>
    <dbReference type="NCBI Taxonomy" id="378543"/>
    <lineage>
        <taxon>Bacteria</taxon>
        <taxon>Bacillati</taxon>
        <taxon>Bacillota</taxon>
        <taxon>Bacilli</taxon>
        <taxon>Bacillales</taxon>
        <taxon>Alicyclobacillaceae</taxon>
        <taxon>Tumebacillus</taxon>
    </lineage>
</organism>
<dbReference type="CDD" id="cd00082">
    <property type="entry name" value="HisKA"/>
    <property type="match status" value="1"/>
</dbReference>
<keyword evidence="10" id="KW-0067">ATP-binding</keyword>
<keyword evidence="6" id="KW-0808">Transferase</keyword>
<evidence type="ECO:0000256" key="2">
    <source>
        <dbReference type="ARBA" id="ARBA00004651"/>
    </source>
</evidence>
<dbReference type="CDD" id="cd00075">
    <property type="entry name" value="HATPase"/>
    <property type="match status" value="1"/>
</dbReference>
<dbReference type="PANTHER" id="PTHR45436:SF5">
    <property type="entry name" value="SENSOR HISTIDINE KINASE TRCS"/>
    <property type="match status" value="1"/>
</dbReference>
<evidence type="ECO:0000256" key="12">
    <source>
        <dbReference type="ARBA" id="ARBA00023012"/>
    </source>
</evidence>
<dbReference type="SMART" id="SM00304">
    <property type="entry name" value="HAMP"/>
    <property type="match status" value="1"/>
</dbReference>
<evidence type="ECO:0000256" key="1">
    <source>
        <dbReference type="ARBA" id="ARBA00000085"/>
    </source>
</evidence>
<comment type="catalytic activity">
    <reaction evidence="1">
        <text>ATP + protein L-histidine = ADP + protein N-phospho-L-histidine.</text>
        <dbReference type="EC" id="2.7.13.3"/>
    </reaction>
</comment>
<keyword evidence="4" id="KW-1003">Cell membrane</keyword>
<feature type="domain" description="HAMP" evidence="16">
    <location>
        <begin position="198"/>
        <end position="250"/>
    </location>
</feature>
<evidence type="ECO:0000256" key="9">
    <source>
        <dbReference type="ARBA" id="ARBA00022777"/>
    </source>
</evidence>
<dbReference type="FunFam" id="1.10.287.130:FF:000001">
    <property type="entry name" value="Two-component sensor histidine kinase"/>
    <property type="match status" value="1"/>
</dbReference>
<dbReference type="InterPro" id="IPR050428">
    <property type="entry name" value="TCS_sensor_his_kinase"/>
</dbReference>
<dbReference type="Gene3D" id="6.10.340.10">
    <property type="match status" value="1"/>
</dbReference>
<gene>
    <name evidence="17" type="ORF">C7459_10642</name>
</gene>
<evidence type="ECO:0000256" key="4">
    <source>
        <dbReference type="ARBA" id="ARBA00022475"/>
    </source>
</evidence>
<dbReference type="InterPro" id="IPR004358">
    <property type="entry name" value="Sig_transdc_His_kin-like_C"/>
</dbReference>
<keyword evidence="12" id="KW-0902">Two-component regulatory system</keyword>
<dbReference type="RefSeq" id="WP_109688215.1">
    <property type="nucleotide sequence ID" value="NZ_QGGL01000006.1"/>
</dbReference>
<dbReference type="InterPro" id="IPR003660">
    <property type="entry name" value="HAMP_dom"/>
</dbReference>
<evidence type="ECO:0000313" key="18">
    <source>
        <dbReference type="Proteomes" id="UP000245634"/>
    </source>
</evidence>
<evidence type="ECO:0000256" key="6">
    <source>
        <dbReference type="ARBA" id="ARBA00022679"/>
    </source>
</evidence>
<dbReference type="InterPro" id="IPR003661">
    <property type="entry name" value="HisK_dim/P_dom"/>
</dbReference>
<dbReference type="Proteomes" id="UP000245634">
    <property type="component" value="Unassembled WGS sequence"/>
</dbReference>
<dbReference type="Pfam" id="PF00672">
    <property type="entry name" value="HAMP"/>
    <property type="match status" value="1"/>
</dbReference>
<accession>A0A316DC06</accession>
<evidence type="ECO:0000256" key="14">
    <source>
        <dbReference type="SAM" id="Phobius"/>
    </source>
</evidence>
<evidence type="ECO:0000256" key="10">
    <source>
        <dbReference type="ARBA" id="ARBA00022840"/>
    </source>
</evidence>
<dbReference type="SUPFAM" id="SSF55874">
    <property type="entry name" value="ATPase domain of HSP90 chaperone/DNA topoisomerase II/histidine kinase"/>
    <property type="match status" value="1"/>
</dbReference>
<keyword evidence="9 17" id="KW-0418">Kinase</keyword>
<keyword evidence="11 14" id="KW-1133">Transmembrane helix</keyword>
<dbReference type="GO" id="GO:0005886">
    <property type="term" value="C:plasma membrane"/>
    <property type="evidence" value="ECO:0007669"/>
    <property type="project" value="UniProtKB-SubCell"/>
</dbReference>
<keyword evidence="8" id="KW-0547">Nucleotide-binding</keyword>
<dbReference type="GO" id="GO:0005524">
    <property type="term" value="F:ATP binding"/>
    <property type="evidence" value="ECO:0007669"/>
    <property type="project" value="UniProtKB-KW"/>
</dbReference>
<evidence type="ECO:0000256" key="11">
    <source>
        <dbReference type="ARBA" id="ARBA00022989"/>
    </source>
</evidence>
<dbReference type="SMART" id="SM00388">
    <property type="entry name" value="HisKA"/>
    <property type="match status" value="1"/>
</dbReference>
<evidence type="ECO:0000256" key="7">
    <source>
        <dbReference type="ARBA" id="ARBA00022692"/>
    </source>
</evidence>
<comment type="subcellular location">
    <subcellularLocation>
        <location evidence="2">Cell membrane</location>
        <topology evidence="2">Multi-pass membrane protein</topology>
    </subcellularLocation>
</comment>
<dbReference type="Gene3D" id="1.10.287.130">
    <property type="match status" value="1"/>
</dbReference>
<dbReference type="Pfam" id="PF00512">
    <property type="entry name" value="HisKA"/>
    <property type="match status" value="1"/>
</dbReference>
<dbReference type="SUPFAM" id="SSF47384">
    <property type="entry name" value="Homodimeric domain of signal transducing histidine kinase"/>
    <property type="match status" value="1"/>
</dbReference>
<dbReference type="EC" id="2.7.13.3" evidence="3"/>
<keyword evidence="5" id="KW-0597">Phosphoprotein</keyword>
<keyword evidence="7 14" id="KW-0812">Transmembrane</keyword>
<feature type="transmembrane region" description="Helical" evidence="14">
    <location>
        <begin position="174"/>
        <end position="196"/>
    </location>
</feature>
<evidence type="ECO:0000313" key="17">
    <source>
        <dbReference type="EMBL" id="PWK13763.1"/>
    </source>
</evidence>
<sequence length="468" mass="51879">MTRRYSISQKLILSYLLIALVALSVGGVLFYALVKQAITDEAFNTLEFEAQTFLNTVDVDVDPTNPQQALLAKKTSRLRMQYATRTMSIAVVIVNQKNGKVESTNVEGLEVGDKFPVSLANIDTEQNSTYQTVKQVGQHEYLIHAMPLPEPQYQGLDAVFLTPLENVSLVIKDLIGALIKGFLITSVVVLVLGLWLSRSLTKPIRVLQEQMKRLAKRDFSPPPVVTTGDELEEVSRSFAAMVEELKRYDQGQRRFLQNASHELKTPLMAIQGYAEGILDGIFAGEEASTGLDVISQESVRLKKLVDELIYLSKLETLEDIYAPTEQECTELVEDSVARVHSLALQKGIGIAVQGRGMYLIHVDRDKMMQAFINLLSNGVRHANSRLEVRLSRVDDHVRIAFHDDGEGFANQTEQQPQIFERFYKGDKGDTGLGLAIVKAIVEKSGGSIAAHNHAQGGAEIVLQLPIHP</sequence>
<keyword evidence="18" id="KW-1185">Reference proteome</keyword>
<dbReference type="PANTHER" id="PTHR45436">
    <property type="entry name" value="SENSOR HISTIDINE KINASE YKOH"/>
    <property type="match status" value="1"/>
</dbReference>
<dbReference type="PROSITE" id="PS50885">
    <property type="entry name" value="HAMP"/>
    <property type="match status" value="1"/>
</dbReference>
<reference evidence="17 18" key="1">
    <citation type="submission" date="2018-05" db="EMBL/GenBank/DDBJ databases">
        <title>Genomic Encyclopedia of Type Strains, Phase IV (KMG-IV): sequencing the most valuable type-strain genomes for metagenomic binning, comparative biology and taxonomic classification.</title>
        <authorList>
            <person name="Goeker M."/>
        </authorList>
    </citation>
    <scope>NUCLEOTIDE SEQUENCE [LARGE SCALE GENOMIC DNA]</scope>
    <source>
        <strain evidence="17 18">DSM 18773</strain>
    </source>
</reference>
<dbReference type="CDD" id="cd06225">
    <property type="entry name" value="HAMP"/>
    <property type="match status" value="1"/>
</dbReference>
<protein>
    <recommendedName>
        <fullName evidence="3">histidine kinase</fullName>
        <ecNumber evidence="3">2.7.13.3</ecNumber>
    </recommendedName>
</protein>
<evidence type="ECO:0000259" key="16">
    <source>
        <dbReference type="PROSITE" id="PS50885"/>
    </source>
</evidence>
<dbReference type="SMART" id="SM00387">
    <property type="entry name" value="HATPase_c"/>
    <property type="match status" value="1"/>
</dbReference>
<dbReference type="OrthoDB" id="3436at2"/>
<evidence type="ECO:0000256" key="5">
    <source>
        <dbReference type="ARBA" id="ARBA00022553"/>
    </source>
</evidence>
<dbReference type="InterPro" id="IPR005467">
    <property type="entry name" value="His_kinase_dom"/>
</dbReference>
<keyword evidence="13 14" id="KW-0472">Membrane</keyword>
<dbReference type="SUPFAM" id="SSF158472">
    <property type="entry name" value="HAMP domain-like"/>
    <property type="match status" value="1"/>
</dbReference>
<comment type="caution">
    <text evidence="17">The sequence shown here is derived from an EMBL/GenBank/DDBJ whole genome shotgun (WGS) entry which is preliminary data.</text>
</comment>
<dbReference type="InterPro" id="IPR003594">
    <property type="entry name" value="HATPase_dom"/>
</dbReference>
<evidence type="ECO:0000256" key="13">
    <source>
        <dbReference type="ARBA" id="ARBA00023136"/>
    </source>
</evidence>
<feature type="domain" description="Histidine kinase" evidence="15">
    <location>
        <begin position="258"/>
        <end position="468"/>
    </location>
</feature>
<dbReference type="PRINTS" id="PR00344">
    <property type="entry name" value="BCTRLSENSOR"/>
</dbReference>
<dbReference type="InterPro" id="IPR036097">
    <property type="entry name" value="HisK_dim/P_sf"/>
</dbReference>
<dbReference type="Gene3D" id="3.30.565.10">
    <property type="entry name" value="Histidine kinase-like ATPase, C-terminal domain"/>
    <property type="match status" value="1"/>
</dbReference>
<name>A0A316DC06_9BACL</name>
<evidence type="ECO:0000259" key="15">
    <source>
        <dbReference type="PROSITE" id="PS50109"/>
    </source>
</evidence>
<evidence type="ECO:0000256" key="3">
    <source>
        <dbReference type="ARBA" id="ARBA00012438"/>
    </source>
</evidence>
<dbReference type="InterPro" id="IPR036890">
    <property type="entry name" value="HATPase_C_sf"/>
</dbReference>
<dbReference type="GO" id="GO:0000155">
    <property type="term" value="F:phosphorelay sensor kinase activity"/>
    <property type="evidence" value="ECO:0007669"/>
    <property type="project" value="InterPro"/>
</dbReference>